<reference evidence="2 3" key="1">
    <citation type="journal article" date="2018" name="Evol. Lett.">
        <title>Horizontal gene cluster transfer increased hallucinogenic mushroom diversity.</title>
        <authorList>
            <person name="Reynolds H.T."/>
            <person name="Vijayakumar V."/>
            <person name="Gluck-Thaler E."/>
            <person name="Korotkin H.B."/>
            <person name="Matheny P.B."/>
            <person name="Slot J.C."/>
        </authorList>
    </citation>
    <scope>NUCLEOTIDE SEQUENCE [LARGE SCALE GENOMIC DNA]</scope>
    <source>
        <strain evidence="2 3">2629</strain>
    </source>
</reference>
<accession>A0A409W436</accession>
<dbReference type="AlphaFoldDB" id="A0A409W436"/>
<feature type="region of interest" description="Disordered" evidence="1">
    <location>
        <begin position="72"/>
        <end position="99"/>
    </location>
</feature>
<evidence type="ECO:0000256" key="1">
    <source>
        <dbReference type="SAM" id="MobiDB-lite"/>
    </source>
</evidence>
<dbReference type="Proteomes" id="UP000284842">
    <property type="component" value="Unassembled WGS sequence"/>
</dbReference>
<organism evidence="2 3">
    <name type="scientific">Panaeolus cyanescens</name>
    <dbReference type="NCBI Taxonomy" id="181874"/>
    <lineage>
        <taxon>Eukaryota</taxon>
        <taxon>Fungi</taxon>
        <taxon>Dikarya</taxon>
        <taxon>Basidiomycota</taxon>
        <taxon>Agaricomycotina</taxon>
        <taxon>Agaricomycetes</taxon>
        <taxon>Agaricomycetidae</taxon>
        <taxon>Agaricales</taxon>
        <taxon>Agaricineae</taxon>
        <taxon>Galeropsidaceae</taxon>
        <taxon>Panaeolus</taxon>
    </lineage>
</organism>
<protein>
    <submittedName>
        <fullName evidence="2">Uncharacterized protein</fullName>
    </submittedName>
</protein>
<evidence type="ECO:0000313" key="3">
    <source>
        <dbReference type="Proteomes" id="UP000284842"/>
    </source>
</evidence>
<sequence>MSGASEANSVTDLPASFRAMVFTSAILHDASHDELIRSANPIYLALWTRTHTAEARYEELLLRCSCRQAAHQTRTSLKTGSRDSGEIVPDSQPKSPLLLPLDNNEDLLSLAANMALPKNRPPYHNPAIVAKVRKIFNDAENEPSN</sequence>
<evidence type="ECO:0000313" key="2">
    <source>
        <dbReference type="EMBL" id="PPQ73257.1"/>
    </source>
</evidence>
<gene>
    <name evidence="2" type="ORF">CVT24_009972</name>
</gene>
<dbReference type="EMBL" id="NHTK01005827">
    <property type="protein sequence ID" value="PPQ73257.1"/>
    <property type="molecule type" value="Genomic_DNA"/>
</dbReference>
<proteinExistence type="predicted"/>
<keyword evidence="3" id="KW-1185">Reference proteome</keyword>
<name>A0A409W436_9AGAR</name>
<dbReference type="InParanoid" id="A0A409W436"/>
<comment type="caution">
    <text evidence="2">The sequence shown here is derived from an EMBL/GenBank/DDBJ whole genome shotgun (WGS) entry which is preliminary data.</text>
</comment>